<organism evidence="2 3">
    <name type="scientific">Burkholderia pseudomallei (strain 1710b)</name>
    <dbReference type="NCBI Taxonomy" id="320372"/>
    <lineage>
        <taxon>Bacteria</taxon>
        <taxon>Pseudomonadati</taxon>
        <taxon>Pseudomonadota</taxon>
        <taxon>Betaproteobacteria</taxon>
        <taxon>Burkholderiales</taxon>
        <taxon>Burkholderiaceae</taxon>
        <taxon>Burkholderia</taxon>
        <taxon>pseudomallei group</taxon>
    </lineage>
</organism>
<gene>
    <name evidence="2" type="ordered locus">BURPS1710b_A0035</name>
</gene>
<evidence type="ECO:0000313" key="2">
    <source>
        <dbReference type="EMBL" id="ABA52904.1"/>
    </source>
</evidence>
<evidence type="ECO:0000256" key="1">
    <source>
        <dbReference type="SAM" id="MobiDB-lite"/>
    </source>
</evidence>
<name>Q3JML0_BURP1</name>
<proteinExistence type="predicted"/>
<evidence type="ECO:0000313" key="3">
    <source>
        <dbReference type="Proteomes" id="UP000002700"/>
    </source>
</evidence>
<dbReference type="AlphaFoldDB" id="Q3JML0"/>
<dbReference type="EnsemblBacteria" id="ABA52904">
    <property type="protein sequence ID" value="ABA52904"/>
    <property type="gene ID" value="BURPS1710b_A0035"/>
</dbReference>
<feature type="region of interest" description="Disordered" evidence="1">
    <location>
        <begin position="1"/>
        <end position="58"/>
    </location>
</feature>
<accession>Q3JML0</accession>
<dbReference type="EMBL" id="CP000125">
    <property type="protein sequence ID" value="ABA52904.1"/>
    <property type="molecule type" value="Genomic_DNA"/>
</dbReference>
<protein>
    <submittedName>
        <fullName evidence="2">Uncharacterized protein</fullName>
    </submittedName>
</protein>
<dbReference type="Proteomes" id="UP000002700">
    <property type="component" value="Chromosome II"/>
</dbReference>
<sequence>MGGQGDQPPLTAGCTPAAASTPTDDGLAPGARPSCRDSAAPVGQPDAQPADDASRCDGSCRASARIGLRSLNTRSGMPCANADDAASAKSAAKAREVARFIEYLAR</sequence>
<dbReference type="HOGENOM" id="CLU_2218106_0_0_4"/>
<reference evidence="2 3" key="1">
    <citation type="submission" date="2005-09" db="EMBL/GenBank/DDBJ databases">
        <authorList>
            <person name="Woods D.E."/>
            <person name="Nierman W.C."/>
        </authorList>
    </citation>
    <scope>NUCLEOTIDE SEQUENCE [LARGE SCALE GENOMIC DNA]</scope>
    <source>
        <strain evidence="2 3">1710b</strain>
    </source>
</reference>
<dbReference type="KEGG" id="bpm:BURPS1710b_A0035"/>